<accession>A0A1Y0IRH1</accession>
<evidence type="ECO:0000313" key="7">
    <source>
        <dbReference type="Proteomes" id="UP000195437"/>
    </source>
</evidence>
<comment type="similarity">
    <text evidence="1 4">Belongs to the 1-acyl-sn-glycerol-3-phosphate acyltransferase family.</text>
</comment>
<gene>
    <name evidence="6" type="ORF">CBW65_20150</name>
</gene>
<dbReference type="SUPFAM" id="SSF69593">
    <property type="entry name" value="Glycerol-3-phosphate (1)-acyltransferase"/>
    <property type="match status" value="1"/>
</dbReference>
<sequence>MVLYRLLRALFRGFFRIFYRWQVSGTENIPAEGGIIVCANHISNLDPPVVGSGMERPMAFMAKDSLFKIPVIGSIIRGVGAFPVKRGSGDRGAIRASLELLAAGKALCLFPEGTRSHSGEVGKGQGGAAMLALRSNAQVVPAAIIGPYRLFRPLRIVYGKPVDLSEFRGQKTNSELIDKATEQIMEAIRQLVLQHR</sequence>
<comment type="domain">
    <text evidence="4">The HXXXXD motif is essential for acyltransferase activity and may constitute the binding site for the phosphate moiety of the glycerol-3-phosphate.</text>
</comment>
<evidence type="ECO:0000256" key="1">
    <source>
        <dbReference type="ARBA" id="ARBA00008655"/>
    </source>
</evidence>
<dbReference type="NCBIfam" id="TIGR00530">
    <property type="entry name" value="AGP_acyltrn"/>
    <property type="match status" value="1"/>
</dbReference>
<dbReference type="Proteomes" id="UP000195437">
    <property type="component" value="Chromosome"/>
</dbReference>
<reference evidence="7" key="1">
    <citation type="submission" date="2017-05" db="EMBL/GenBank/DDBJ databases">
        <authorList>
            <person name="Sung H."/>
        </authorList>
    </citation>
    <scope>NUCLEOTIDE SEQUENCE [LARGE SCALE GENOMIC DNA]</scope>
    <source>
        <strain evidence="7">AR23208</strain>
    </source>
</reference>
<dbReference type="PANTHER" id="PTHR10434">
    <property type="entry name" value="1-ACYL-SN-GLYCEROL-3-PHOSPHATE ACYLTRANSFERASE"/>
    <property type="match status" value="1"/>
</dbReference>
<keyword evidence="3 4" id="KW-0012">Acyltransferase</keyword>
<keyword evidence="4" id="KW-0594">Phospholipid biosynthesis</keyword>
<dbReference type="EC" id="2.3.1.51" evidence="4"/>
<protein>
    <recommendedName>
        <fullName evidence="4">1-acyl-sn-glycerol-3-phosphate acyltransferase</fullName>
        <ecNumber evidence="4">2.3.1.51</ecNumber>
    </recommendedName>
</protein>
<dbReference type="CDD" id="cd07989">
    <property type="entry name" value="LPLAT_AGPAT-like"/>
    <property type="match status" value="1"/>
</dbReference>
<dbReference type="OrthoDB" id="9803035at2"/>
<evidence type="ECO:0000259" key="5">
    <source>
        <dbReference type="SMART" id="SM00563"/>
    </source>
</evidence>
<evidence type="ECO:0000256" key="2">
    <source>
        <dbReference type="ARBA" id="ARBA00022679"/>
    </source>
</evidence>
<keyword evidence="2 4" id="KW-0808">Transferase</keyword>
<evidence type="ECO:0000256" key="4">
    <source>
        <dbReference type="RuleBase" id="RU361267"/>
    </source>
</evidence>
<dbReference type="SMART" id="SM00563">
    <property type="entry name" value="PlsC"/>
    <property type="match status" value="1"/>
</dbReference>
<comment type="catalytic activity">
    <reaction evidence="4">
        <text>a 1-acyl-sn-glycero-3-phosphate + an acyl-CoA = a 1,2-diacyl-sn-glycero-3-phosphate + CoA</text>
        <dbReference type="Rhea" id="RHEA:19709"/>
        <dbReference type="ChEBI" id="CHEBI:57287"/>
        <dbReference type="ChEBI" id="CHEBI:57970"/>
        <dbReference type="ChEBI" id="CHEBI:58342"/>
        <dbReference type="ChEBI" id="CHEBI:58608"/>
        <dbReference type="EC" id="2.3.1.51"/>
    </reaction>
</comment>
<keyword evidence="7" id="KW-1185">Reference proteome</keyword>
<keyword evidence="4" id="KW-1208">Phospholipid metabolism</keyword>
<dbReference type="AlphaFoldDB" id="A0A1Y0IRH1"/>
<dbReference type="Pfam" id="PF01553">
    <property type="entry name" value="Acyltransferase"/>
    <property type="match status" value="1"/>
</dbReference>
<dbReference type="InterPro" id="IPR002123">
    <property type="entry name" value="Plipid/glycerol_acylTrfase"/>
</dbReference>
<dbReference type="GO" id="GO:0016020">
    <property type="term" value="C:membrane"/>
    <property type="evidence" value="ECO:0007669"/>
    <property type="project" value="InterPro"/>
</dbReference>
<evidence type="ECO:0000256" key="3">
    <source>
        <dbReference type="ARBA" id="ARBA00023315"/>
    </source>
</evidence>
<evidence type="ECO:0000313" key="6">
    <source>
        <dbReference type="EMBL" id="ARU63027.1"/>
    </source>
</evidence>
<keyword evidence="4" id="KW-0444">Lipid biosynthesis</keyword>
<name>A0A1Y0IRH1_9BACL</name>
<dbReference type="PANTHER" id="PTHR10434:SF11">
    <property type="entry name" value="1-ACYL-SN-GLYCEROL-3-PHOSPHATE ACYLTRANSFERASE"/>
    <property type="match status" value="1"/>
</dbReference>
<dbReference type="EMBL" id="CP021434">
    <property type="protein sequence ID" value="ARU63027.1"/>
    <property type="molecule type" value="Genomic_DNA"/>
</dbReference>
<dbReference type="GO" id="GO:0006654">
    <property type="term" value="P:phosphatidic acid biosynthetic process"/>
    <property type="evidence" value="ECO:0007669"/>
    <property type="project" value="TreeGrafter"/>
</dbReference>
<dbReference type="RefSeq" id="WP_087458373.1">
    <property type="nucleotide sequence ID" value="NZ_CP021434.1"/>
</dbReference>
<keyword evidence="4" id="KW-0443">Lipid metabolism</keyword>
<dbReference type="KEGG" id="tum:CBW65_20150"/>
<feature type="domain" description="Phospholipid/glycerol acyltransferase" evidence="5">
    <location>
        <begin position="35"/>
        <end position="147"/>
    </location>
</feature>
<organism evidence="6 7">
    <name type="scientific">Tumebacillus avium</name>
    <dbReference type="NCBI Taxonomy" id="1903704"/>
    <lineage>
        <taxon>Bacteria</taxon>
        <taxon>Bacillati</taxon>
        <taxon>Bacillota</taxon>
        <taxon>Bacilli</taxon>
        <taxon>Bacillales</taxon>
        <taxon>Alicyclobacillaceae</taxon>
        <taxon>Tumebacillus</taxon>
    </lineage>
</organism>
<dbReference type="GO" id="GO:0003841">
    <property type="term" value="F:1-acylglycerol-3-phosphate O-acyltransferase activity"/>
    <property type="evidence" value="ECO:0007669"/>
    <property type="project" value="UniProtKB-UniRule"/>
</dbReference>
<dbReference type="InterPro" id="IPR004552">
    <property type="entry name" value="AGP_acyltrans"/>
</dbReference>
<proteinExistence type="inferred from homology"/>